<dbReference type="AlphaFoldDB" id="A0A345UAK1"/>
<sequence>MEKIWSKSRDVDGSLLTTVNYDNTECMTDEKNKPYKSHSTNLVPFIIVNLSIKNSDNARNYEGLADTTYVIVKLLNLNKSNQMTDESLVHKKRCNKQLK</sequence>
<organism evidence="1">
    <name type="scientific">Melanthalia intermedia</name>
    <dbReference type="NCBI Taxonomy" id="172989"/>
    <lineage>
        <taxon>Eukaryota</taxon>
        <taxon>Rhodophyta</taxon>
        <taxon>Florideophyceae</taxon>
        <taxon>Rhodymeniophycidae</taxon>
        <taxon>Gracilariales</taxon>
        <taxon>Gracilariaceae</taxon>
        <taxon>Melanthalia</taxon>
    </lineage>
</organism>
<dbReference type="GeneID" id="37624166"/>
<accession>A0A345UAK1</accession>
<evidence type="ECO:0000313" key="1">
    <source>
        <dbReference type="EMBL" id="AXI97487.1"/>
    </source>
</evidence>
<keyword evidence="1" id="KW-0934">Plastid</keyword>
<dbReference type="InterPro" id="IPR017850">
    <property type="entry name" value="Alkaline_phosphatase_core_sf"/>
</dbReference>
<reference evidence="1" key="1">
    <citation type="submission" date="2018-05" db="EMBL/GenBank/DDBJ databases">
        <title>Organellar genomes of Gracilariaceae.</title>
        <authorList>
            <person name="Iha C."/>
            <person name="Oliveira M.C."/>
        </authorList>
    </citation>
    <scope>NUCLEOTIDE SEQUENCE</scope>
</reference>
<protein>
    <submittedName>
        <fullName evidence="1">Phosphoglycerate mutase</fullName>
    </submittedName>
</protein>
<dbReference type="Gene3D" id="3.40.720.10">
    <property type="entry name" value="Alkaline Phosphatase, subunit A"/>
    <property type="match status" value="1"/>
</dbReference>
<name>A0A345UAK1_9FLOR</name>
<gene>
    <name evidence="1" type="primary">pgmA</name>
</gene>
<keyword evidence="1" id="KW-0150">Chloroplast</keyword>
<proteinExistence type="predicted"/>
<geneLocation type="chloroplast" evidence="1"/>
<dbReference type="EMBL" id="MH396016">
    <property type="protein sequence ID" value="AXI97487.1"/>
    <property type="molecule type" value="Genomic_DNA"/>
</dbReference>
<dbReference type="RefSeq" id="YP_009511610.1">
    <property type="nucleotide sequence ID" value="NC_039145.1"/>
</dbReference>